<dbReference type="AlphaFoldDB" id="A0A0G2HAW5"/>
<feature type="region of interest" description="Disordered" evidence="1">
    <location>
        <begin position="1"/>
        <end position="21"/>
    </location>
</feature>
<dbReference type="InterPro" id="IPR038883">
    <property type="entry name" value="AN11006-like"/>
</dbReference>
<organism evidence="2 3">
    <name type="scientific">Diaporthe ampelina</name>
    <dbReference type="NCBI Taxonomy" id="1214573"/>
    <lineage>
        <taxon>Eukaryota</taxon>
        <taxon>Fungi</taxon>
        <taxon>Dikarya</taxon>
        <taxon>Ascomycota</taxon>
        <taxon>Pezizomycotina</taxon>
        <taxon>Sordariomycetes</taxon>
        <taxon>Sordariomycetidae</taxon>
        <taxon>Diaporthales</taxon>
        <taxon>Diaporthaceae</taxon>
        <taxon>Diaporthe</taxon>
    </lineage>
</organism>
<evidence type="ECO:0000313" key="3">
    <source>
        <dbReference type="Proteomes" id="UP000034680"/>
    </source>
</evidence>
<dbReference type="PANTHER" id="PTHR42085">
    <property type="entry name" value="F-BOX DOMAIN-CONTAINING PROTEIN"/>
    <property type="match status" value="1"/>
</dbReference>
<keyword evidence="3" id="KW-1185">Reference proteome</keyword>
<dbReference type="PANTHER" id="PTHR42085:SF1">
    <property type="entry name" value="F-BOX DOMAIN-CONTAINING PROTEIN"/>
    <property type="match status" value="1"/>
</dbReference>
<evidence type="ECO:0000256" key="1">
    <source>
        <dbReference type="SAM" id="MobiDB-lite"/>
    </source>
</evidence>
<comment type="caution">
    <text evidence="2">The sequence shown here is derived from an EMBL/GenBank/DDBJ whole genome shotgun (WGS) entry which is preliminary data.</text>
</comment>
<reference evidence="2 3" key="2">
    <citation type="submission" date="2015-05" db="EMBL/GenBank/DDBJ databases">
        <authorList>
            <person name="Morales-Cruz A."/>
            <person name="Amrine K.C."/>
            <person name="Cantu D."/>
        </authorList>
    </citation>
    <scope>NUCLEOTIDE SEQUENCE [LARGE SCALE GENOMIC DNA]</scope>
    <source>
        <strain evidence="2">DA912</strain>
    </source>
</reference>
<accession>A0A0G2HAW5</accession>
<protein>
    <submittedName>
        <fullName evidence="2">Uncharacterized protein</fullName>
    </submittedName>
</protein>
<name>A0A0G2HAW5_9PEZI</name>
<dbReference type="Proteomes" id="UP000034680">
    <property type="component" value="Unassembled WGS sequence"/>
</dbReference>
<sequence>MAGGRSNEENGEREQERAKTQGSEAFEFLKLPAEIRNMIYWNALVKRYYCTEFGYRFRQPPLTLVNKQIRSECLPVLYRNSSFTIDFERCYGDFVRLQSIWAMPPAMPVLNHITKLNVRFSFGLRVPTGMGRVHVYIHMRKSESECGPIPNMKLVYRPGDEGKDPASIEEVYRLLTRDLIRAHDPNIRSIRGLMSIYRKRDLPARVLLYFAEKCPAAAEWAWMGMKTQHIAV</sequence>
<proteinExistence type="predicted"/>
<dbReference type="OrthoDB" id="5245408at2759"/>
<feature type="compositionally biased region" description="Basic and acidic residues" evidence="1">
    <location>
        <begin position="1"/>
        <end position="19"/>
    </location>
</feature>
<reference evidence="2 3" key="1">
    <citation type="submission" date="2015-05" db="EMBL/GenBank/DDBJ databases">
        <title>Distinctive expansion of gene families associated with plant cell wall degradation and secondary metabolism in the genomes of grapevine trunk pathogens.</title>
        <authorList>
            <person name="Lawrence D.P."/>
            <person name="Travadon R."/>
            <person name="Rolshausen P.E."/>
            <person name="Baumgartner K."/>
        </authorList>
    </citation>
    <scope>NUCLEOTIDE SEQUENCE [LARGE SCALE GENOMIC DNA]</scope>
    <source>
        <strain evidence="2">DA912</strain>
    </source>
</reference>
<gene>
    <name evidence="2" type="ORF">UCDDA912_g07704</name>
</gene>
<evidence type="ECO:0000313" key="2">
    <source>
        <dbReference type="EMBL" id="KKY32333.1"/>
    </source>
</evidence>
<dbReference type="EMBL" id="LCUC01000327">
    <property type="protein sequence ID" value="KKY32333.1"/>
    <property type="molecule type" value="Genomic_DNA"/>
</dbReference>